<dbReference type="PANTHER" id="PTHR24960:SF79">
    <property type="entry name" value="PHOTOSYSTEM I IRON-SULFUR CENTER"/>
    <property type="match status" value="1"/>
</dbReference>
<dbReference type="Pfam" id="PF00037">
    <property type="entry name" value="Fer4"/>
    <property type="match status" value="3"/>
</dbReference>
<dbReference type="AlphaFoldDB" id="A0A166C0I2"/>
<evidence type="ECO:0000313" key="6">
    <source>
        <dbReference type="EMBL" id="KZX14003.1"/>
    </source>
</evidence>
<proteinExistence type="predicted"/>
<dbReference type="Pfam" id="PF12838">
    <property type="entry name" value="Fer4_7"/>
    <property type="match status" value="1"/>
</dbReference>
<keyword evidence="2" id="KW-0479">Metal-binding</keyword>
<organism evidence="6 7">
    <name type="scientific">Methanobrevibacter filiformis</name>
    <dbReference type="NCBI Taxonomy" id="55758"/>
    <lineage>
        <taxon>Archaea</taxon>
        <taxon>Methanobacteriati</taxon>
        <taxon>Methanobacteriota</taxon>
        <taxon>Methanomada group</taxon>
        <taxon>Methanobacteria</taxon>
        <taxon>Methanobacteriales</taxon>
        <taxon>Methanobacteriaceae</taxon>
        <taxon>Methanobrevibacter</taxon>
    </lineage>
</organism>
<dbReference type="OrthoDB" id="23478at2157"/>
<comment type="caution">
    <text evidence="6">The sequence shown here is derived from an EMBL/GenBank/DDBJ whole genome shotgun (WGS) entry which is preliminary data.</text>
</comment>
<evidence type="ECO:0000313" key="7">
    <source>
        <dbReference type="Proteomes" id="UP000077066"/>
    </source>
</evidence>
<protein>
    <submittedName>
        <fullName evidence="6">Ferredoxin-2</fullName>
    </submittedName>
</protein>
<evidence type="ECO:0000256" key="2">
    <source>
        <dbReference type="ARBA" id="ARBA00022723"/>
    </source>
</evidence>
<feature type="domain" description="4Fe-4S ferredoxin-type" evidence="5">
    <location>
        <begin position="355"/>
        <end position="382"/>
    </location>
</feature>
<evidence type="ECO:0000256" key="3">
    <source>
        <dbReference type="ARBA" id="ARBA00023004"/>
    </source>
</evidence>
<feature type="domain" description="4Fe-4S ferredoxin-type" evidence="5">
    <location>
        <begin position="33"/>
        <end position="53"/>
    </location>
</feature>
<dbReference type="Pfam" id="PF13237">
    <property type="entry name" value="Fer4_10"/>
    <property type="match status" value="1"/>
</dbReference>
<keyword evidence="4" id="KW-0411">Iron-sulfur</keyword>
<dbReference type="Gene3D" id="3.30.70.20">
    <property type="match status" value="7"/>
</dbReference>
<feature type="domain" description="4Fe-4S ferredoxin-type" evidence="5">
    <location>
        <begin position="142"/>
        <end position="171"/>
    </location>
</feature>
<evidence type="ECO:0000256" key="1">
    <source>
        <dbReference type="ARBA" id="ARBA00022485"/>
    </source>
</evidence>
<dbReference type="Pfam" id="PF12800">
    <property type="entry name" value="Fer4_4"/>
    <property type="match status" value="3"/>
</dbReference>
<dbReference type="PANTHER" id="PTHR24960">
    <property type="entry name" value="PHOTOSYSTEM I IRON-SULFUR CENTER-RELATED"/>
    <property type="match status" value="1"/>
</dbReference>
<dbReference type="InterPro" id="IPR050157">
    <property type="entry name" value="PSI_iron-sulfur_center"/>
</dbReference>
<reference evidence="6 7" key="1">
    <citation type="submission" date="2016-04" db="EMBL/GenBank/DDBJ databases">
        <title>Genome sequence of Methanobrevibacter filiformis DSM 11501.</title>
        <authorList>
            <person name="Poehlein A."/>
            <person name="Seedorf H."/>
            <person name="Daniel R."/>
        </authorList>
    </citation>
    <scope>NUCLEOTIDE SEQUENCE [LARGE SCALE GENOMIC DNA]</scope>
    <source>
        <strain evidence="6 7">DSM 11501</strain>
    </source>
</reference>
<dbReference type="PROSITE" id="PS00198">
    <property type="entry name" value="4FE4S_FER_1"/>
    <property type="match status" value="6"/>
</dbReference>
<feature type="domain" description="4Fe-4S ferredoxin-type" evidence="5">
    <location>
        <begin position="390"/>
        <end position="418"/>
    </location>
</feature>
<evidence type="ECO:0000259" key="5">
    <source>
        <dbReference type="PROSITE" id="PS51379"/>
    </source>
</evidence>
<feature type="domain" description="4Fe-4S ferredoxin-type" evidence="5">
    <location>
        <begin position="172"/>
        <end position="191"/>
    </location>
</feature>
<evidence type="ECO:0000256" key="4">
    <source>
        <dbReference type="ARBA" id="ARBA00023014"/>
    </source>
</evidence>
<keyword evidence="7" id="KW-1185">Reference proteome</keyword>
<name>A0A166C0I2_9EURY</name>
<feature type="domain" description="4Fe-4S ferredoxin-type" evidence="5">
    <location>
        <begin position="1"/>
        <end position="28"/>
    </location>
</feature>
<feature type="domain" description="4Fe-4S ferredoxin-type" evidence="5">
    <location>
        <begin position="192"/>
        <end position="221"/>
    </location>
</feature>
<dbReference type="InterPro" id="IPR017896">
    <property type="entry name" value="4Fe4S_Fe-S-bd"/>
</dbReference>
<dbReference type="GO" id="GO:0016491">
    <property type="term" value="F:oxidoreductase activity"/>
    <property type="evidence" value="ECO:0007669"/>
    <property type="project" value="UniProtKB-ARBA"/>
</dbReference>
<feature type="domain" description="4Fe-4S ferredoxin-type" evidence="5">
    <location>
        <begin position="321"/>
        <end position="353"/>
    </location>
</feature>
<accession>A0A166C0I2</accession>
<dbReference type="PATRIC" id="fig|55758.3.peg.1105"/>
<dbReference type="RefSeq" id="WP_066972028.1">
    <property type="nucleotide sequence ID" value="NZ_LWMT01000191.1"/>
</dbReference>
<dbReference type="EMBL" id="LWMT01000191">
    <property type="protein sequence ID" value="KZX14003.1"/>
    <property type="molecule type" value="Genomic_DNA"/>
</dbReference>
<gene>
    <name evidence="6" type="ORF">MBFIL_09680</name>
</gene>
<dbReference type="SUPFAM" id="SSF54862">
    <property type="entry name" value="4Fe-4S ferredoxins"/>
    <property type="match status" value="3"/>
</dbReference>
<dbReference type="GO" id="GO:0051539">
    <property type="term" value="F:4 iron, 4 sulfur cluster binding"/>
    <property type="evidence" value="ECO:0007669"/>
    <property type="project" value="UniProtKB-KW"/>
</dbReference>
<keyword evidence="3" id="KW-0408">Iron</keyword>
<dbReference type="PROSITE" id="PS51379">
    <property type="entry name" value="4FE4S_FER_2"/>
    <property type="match status" value="10"/>
</dbReference>
<dbReference type="CDD" id="cd10549">
    <property type="entry name" value="MtMvhB_like"/>
    <property type="match status" value="1"/>
</dbReference>
<feature type="domain" description="4Fe-4S ferredoxin-type" evidence="5">
    <location>
        <begin position="419"/>
        <end position="448"/>
    </location>
</feature>
<keyword evidence="1" id="KW-0004">4Fe-4S</keyword>
<dbReference type="InterPro" id="IPR017900">
    <property type="entry name" value="4Fe4S_Fe_S_CS"/>
</dbReference>
<dbReference type="GO" id="GO:0046872">
    <property type="term" value="F:metal ion binding"/>
    <property type="evidence" value="ECO:0007669"/>
    <property type="project" value="UniProtKB-KW"/>
</dbReference>
<dbReference type="SUPFAM" id="SSF46548">
    <property type="entry name" value="alpha-helical ferredoxin"/>
    <property type="match status" value="1"/>
</dbReference>
<sequence length="468" mass="51644">MFLSTNKCEGIGKCIEECPTEAIRLINGKAFSCITCGACYRACPNQAIFKNKYGGYVIDRAKCNGCGVCKFTCPVNSIHFDGDIVKGICARCGLCVDTCPNNSRIDGFDLFEEKQINFLESLNLVIPHKRTNIVELAETSRNCILTHTEDCIRCGRCQYYCPTNAIIVQTDEKNVCTECRVCTDLCPADAISNSIINHDKCVLCLSCLKNCPSNAITESDFKVTINHSETEITGTIVSCLNCGLCVLNDKGDSLKLVNGKIRFDSSLYNNGDLDESIAKCPVSTLKKVDSNVGVKVEIEGYCVSCGKCVKSCDIQEARKFEKVIWNGEVKDSCISCGTCVEFCPVDAILLKHGTIEVNHEKCILCESCAIHCPKDAIPTSTMYKQLPVSGFNTIDSKFCINCKMCYKICPEEAIIDHGDHVSVDMDKCIFCSACSNACPAKAFIFEREFESNRRFDQDQLDQSDNSVR</sequence>
<dbReference type="Pfam" id="PF14697">
    <property type="entry name" value="Fer4_21"/>
    <property type="match status" value="1"/>
</dbReference>
<dbReference type="Proteomes" id="UP000077066">
    <property type="component" value="Unassembled WGS sequence"/>
</dbReference>
<dbReference type="STRING" id="55758.MBFIL_09680"/>
<feature type="domain" description="4Fe-4S ferredoxin-type" evidence="5">
    <location>
        <begin position="54"/>
        <end position="83"/>
    </location>
</feature>